<dbReference type="HOGENOM" id="CLU_2211062_0_0_1"/>
<evidence type="ECO:0000313" key="1">
    <source>
        <dbReference type="EMBL" id="KIN99601.1"/>
    </source>
</evidence>
<dbReference type="InParanoid" id="A0A0C3JQ24"/>
<dbReference type="Proteomes" id="UP000054217">
    <property type="component" value="Unassembled WGS sequence"/>
</dbReference>
<gene>
    <name evidence="1" type="ORF">M404DRAFT_807136</name>
</gene>
<keyword evidence="2" id="KW-1185">Reference proteome</keyword>
<reference evidence="2" key="2">
    <citation type="submission" date="2015-01" db="EMBL/GenBank/DDBJ databases">
        <title>Evolutionary Origins and Diversification of the Mycorrhizal Mutualists.</title>
        <authorList>
            <consortium name="DOE Joint Genome Institute"/>
            <consortium name="Mycorrhizal Genomics Consortium"/>
            <person name="Kohler A."/>
            <person name="Kuo A."/>
            <person name="Nagy L.G."/>
            <person name="Floudas D."/>
            <person name="Copeland A."/>
            <person name="Barry K.W."/>
            <person name="Cichocki N."/>
            <person name="Veneault-Fourrey C."/>
            <person name="LaButti K."/>
            <person name="Lindquist E.A."/>
            <person name="Lipzen A."/>
            <person name="Lundell T."/>
            <person name="Morin E."/>
            <person name="Murat C."/>
            <person name="Riley R."/>
            <person name="Ohm R."/>
            <person name="Sun H."/>
            <person name="Tunlid A."/>
            <person name="Henrissat B."/>
            <person name="Grigoriev I.V."/>
            <person name="Hibbett D.S."/>
            <person name="Martin F."/>
        </authorList>
    </citation>
    <scope>NUCLEOTIDE SEQUENCE [LARGE SCALE GENOMIC DNA]</scope>
    <source>
        <strain evidence="2">Marx 270</strain>
    </source>
</reference>
<sequence>MQRDTKVTNLGDCFSRELPQCSCLHRSSELLYRDRYQTVFLFTFLVTHVDVPEILFDFVFVSIDWTGSSSRTRTLHSAVTTDARAFMLHSIIAGLQGSACSTASPDD</sequence>
<accession>A0A0C3JQ24</accession>
<reference evidence="1 2" key="1">
    <citation type="submission" date="2014-04" db="EMBL/GenBank/DDBJ databases">
        <authorList>
            <consortium name="DOE Joint Genome Institute"/>
            <person name="Kuo A."/>
            <person name="Kohler A."/>
            <person name="Costa M.D."/>
            <person name="Nagy L.G."/>
            <person name="Floudas D."/>
            <person name="Copeland A."/>
            <person name="Barry K.W."/>
            <person name="Cichocki N."/>
            <person name="Veneault-Fourrey C."/>
            <person name="LaButti K."/>
            <person name="Lindquist E.A."/>
            <person name="Lipzen A."/>
            <person name="Lundell T."/>
            <person name="Morin E."/>
            <person name="Murat C."/>
            <person name="Sun H."/>
            <person name="Tunlid A."/>
            <person name="Henrissat B."/>
            <person name="Grigoriev I.V."/>
            <person name="Hibbett D.S."/>
            <person name="Martin F."/>
            <person name="Nordberg H.P."/>
            <person name="Cantor M.N."/>
            <person name="Hua S.X."/>
        </authorList>
    </citation>
    <scope>NUCLEOTIDE SEQUENCE [LARGE SCALE GENOMIC DNA]</scope>
    <source>
        <strain evidence="1 2">Marx 270</strain>
    </source>
</reference>
<dbReference type="AlphaFoldDB" id="A0A0C3JQ24"/>
<dbReference type="EMBL" id="KN832003">
    <property type="protein sequence ID" value="KIN99601.1"/>
    <property type="molecule type" value="Genomic_DNA"/>
</dbReference>
<evidence type="ECO:0000313" key="2">
    <source>
        <dbReference type="Proteomes" id="UP000054217"/>
    </source>
</evidence>
<proteinExistence type="predicted"/>
<name>A0A0C3JQ24_PISTI</name>
<organism evidence="1 2">
    <name type="scientific">Pisolithus tinctorius Marx 270</name>
    <dbReference type="NCBI Taxonomy" id="870435"/>
    <lineage>
        <taxon>Eukaryota</taxon>
        <taxon>Fungi</taxon>
        <taxon>Dikarya</taxon>
        <taxon>Basidiomycota</taxon>
        <taxon>Agaricomycotina</taxon>
        <taxon>Agaricomycetes</taxon>
        <taxon>Agaricomycetidae</taxon>
        <taxon>Boletales</taxon>
        <taxon>Sclerodermatineae</taxon>
        <taxon>Pisolithaceae</taxon>
        <taxon>Pisolithus</taxon>
    </lineage>
</organism>
<protein>
    <submittedName>
        <fullName evidence="1">Uncharacterized protein</fullName>
    </submittedName>
</protein>